<name>A0A1H6WIM7_9BACT</name>
<dbReference type="PANTHER" id="PTHR43133:SF46">
    <property type="entry name" value="RNA POLYMERASE SIGMA-70 FACTOR ECF SUBFAMILY"/>
    <property type="match status" value="1"/>
</dbReference>
<dbReference type="Proteomes" id="UP000199532">
    <property type="component" value="Unassembled WGS sequence"/>
</dbReference>
<reference evidence="7 8" key="1">
    <citation type="submission" date="2016-10" db="EMBL/GenBank/DDBJ databases">
        <authorList>
            <person name="de Groot N.N."/>
        </authorList>
    </citation>
    <scope>NUCLEOTIDE SEQUENCE [LARGE SCALE GENOMIC DNA]</scope>
    <source>
        <strain evidence="7 8">DSM 19938</strain>
    </source>
</reference>
<keyword evidence="8" id="KW-1185">Reference proteome</keyword>
<comment type="similarity">
    <text evidence="1">Belongs to the sigma-70 factor family. ECF subfamily.</text>
</comment>
<dbReference type="Pfam" id="PF08281">
    <property type="entry name" value="Sigma70_r4_2"/>
    <property type="match status" value="1"/>
</dbReference>
<dbReference type="InterPro" id="IPR014284">
    <property type="entry name" value="RNA_pol_sigma-70_dom"/>
</dbReference>
<dbReference type="OrthoDB" id="941544at2"/>
<dbReference type="STRING" id="408657.SAMN04487995_3511"/>
<dbReference type="Gene3D" id="1.10.10.10">
    <property type="entry name" value="Winged helix-like DNA-binding domain superfamily/Winged helix DNA-binding domain"/>
    <property type="match status" value="1"/>
</dbReference>
<dbReference type="InterPro" id="IPR013249">
    <property type="entry name" value="RNA_pol_sigma70_r4_t2"/>
</dbReference>
<evidence type="ECO:0000259" key="5">
    <source>
        <dbReference type="Pfam" id="PF04542"/>
    </source>
</evidence>
<protein>
    <submittedName>
        <fullName evidence="7">RNA polymerase sigma-70 factor, ECF subfamily</fullName>
    </submittedName>
</protein>
<dbReference type="NCBIfam" id="TIGR02937">
    <property type="entry name" value="sigma70-ECF"/>
    <property type="match status" value="1"/>
</dbReference>
<keyword evidence="3" id="KW-0731">Sigma factor</keyword>
<dbReference type="CDD" id="cd06171">
    <property type="entry name" value="Sigma70_r4"/>
    <property type="match status" value="1"/>
</dbReference>
<dbReference type="GO" id="GO:0016987">
    <property type="term" value="F:sigma factor activity"/>
    <property type="evidence" value="ECO:0007669"/>
    <property type="project" value="UniProtKB-KW"/>
</dbReference>
<proteinExistence type="inferred from homology"/>
<feature type="domain" description="RNA polymerase sigma factor 70 region 4 type 2" evidence="6">
    <location>
        <begin position="120"/>
        <end position="172"/>
    </location>
</feature>
<dbReference type="InterPro" id="IPR013324">
    <property type="entry name" value="RNA_pol_sigma_r3/r4-like"/>
</dbReference>
<dbReference type="InterPro" id="IPR039425">
    <property type="entry name" value="RNA_pol_sigma-70-like"/>
</dbReference>
<dbReference type="Gene3D" id="1.10.1740.10">
    <property type="match status" value="1"/>
</dbReference>
<evidence type="ECO:0000259" key="6">
    <source>
        <dbReference type="Pfam" id="PF08281"/>
    </source>
</evidence>
<dbReference type="InterPro" id="IPR013325">
    <property type="entry name" value="RNA_pol_sigma_r2"/>
</dbReference>
<dbReference type="EMBL" id="FNXY01000005">
    <property type="protein sequence ID" value="SEJ15576.1"/>
    <property type="molecule type" value="Genomic_DNA"/>
</dbReference>
<feature type="domain" description="RNA polymerase sigma-70 region 2" evidence="5">
    <location>
        <begin position="27"/>
        <end position="92"/>
    </location>
</feature>
<dbReference type="RefSeq" id="WP_090337318.1">
    <property type="nucleotide sequence ID" value="NZ_FNXY01000005.1"/>
</dbReference>
<sequence>MPEYNSAVLQELLDGCLKKNRRSQELLYKQFYGYAMSICLRYTRSREEAKEILNDGFLKIFTKLDSFDQSRSFKNWLSRIMINTALDHYRHEIRHDVLDDVEAADQVFVDETVINKMAHEEIISLIQDLTPAYRLVFSLAVIDGYTHEEIAEQLNISVGASKSNLSRAREKLRIMLSKINIDNYERVSR</sequence>
<dbReference type="PANTHER" id="PTHR43133">
    <property type="entry name" value="RNA POLYMERASE ECF-TYPE SIGMA FACTO"/>
    <property type="match status" value="1"/>
</dbReference>
<dbReference type="SUPFAM" id="SSF88659">
    <property type="entry name" value="Sigma3 and sigma4 domains of RNA polymerase sigma factors"/>
    <property type="match status" value="1"/>
</dbReference>
<dbReference type="GO" id="GO:0003677">
    <property type="term" value="F:DNA binding"/>
    <property type="evidence" value="ECO:0007669"/>
    <property type="project" value="InterPro"/>
</dbReference>
<evidence type="ECO:0000256" key="4">
    <source>
        <dbReference type="ARBA" id="ARBA00023163"/>
    </source>
</evidence>
<dbReference type="GO" id="GO:0006352">
    <property type="term" value="P:DNA-templated transcription initiation"/>
    <property type="evidence" value="ECO:0007669"/>
    <property type="project" value="InterPro"/>
</dbReference>
<dbReference type="InterPro" id="IPR036388">
    <property type="entry name" value="WH-like_DNA-bd_sf"/>
</dbReference>
<dbReference type="SUPFAM" id="SSF88946">
    <property type="entry name" value="Sigma2 domain of RNA polymerase sigma factors"/>
    <property type="match status" value="1"/>
</dbReference>
<keyword evidence="2" id="KW-0805">Transcription regulation</keyword>
<evidence type="ECO:0000313" key="7">
    <source>
        <dbReference type="EMBL" id="SEJ15576.1"/>
    </source>
</evidence>
<organism evidence="7 8">
    <name type="scientific">Dyadobacter koreensis</name>
    <dbReference type="NCBI Taxonomy" id="408657"/>
    <lineage>
        <taxon>Bacteria</taxon>
        <taxon>Pseudomonadati</taxon>
        <taxon>Bacteroidota</taxon>
        <taxon>Cytophagia</taxon>
        <taxon>Cytophagales</taxon>
        <taxon>Spirosomataceae</taxon>
        <taxon>Dyadobacter</taxon>
    </lineage>
</organism>
<dbReference type="InterPro" id="IPR007627">
    <property type="entry name" value="RNA_pol_sigma70_r2"/>
</dbReference>
<dbReference type="Pfam" id="PF04542">
    <property type="entry name" value="Sigma70_r2"/>
    <property type="match status" value="1"/>
</dbReference>
<keyword evidence="4" id="KW-0804">Transcription</keyword>
<gene>
    <name evidence="7" type="ORF">SAMN04487995_3511</name>
</gene>
<dbReference type="AlphaFoldDB" id="A0A1H6WIM7"/>
<accession>A0A1H6WIM7</accession>
<evidence type="ECO:0000313" key="8">
    <source>
        <dbReference type="Proteomes" id="UP000199532"/>
    </source>
</evidence>
<evidence type="ECO:0000256" key="2">
    <source>
        <dbReference type="ARBA" id="ARBA00023015"/>
    </source>
</evidence>
<evidence type="ECO:0000256" key="3">
    <source>
        <dbReference type="ARBA" id="ARBA00023082"/>
    </source>
</evidence>
<evidence type="ECO:0000256" key="1">
    <source>
        <dbReference type="ARBA" id="ARBA00010641"/>
    </source>
</evidence>